<feature type="domain" description="Major facilitator superfamily (MFS) profile" evidence="7">
    <location>
        <begin position="10"/>
        <end position="431"/>
    </location>
</feature>
<evidence type="ECO:0000256" key="3">
    <source>
        <dbReference type="ARBA" id="ARBA00022692"/>
    </source>
</evidence>
<dbReference type="CDD" id="cd17330">
    <property type="entry name" value="MFS_SLC46_TetA_like"/>
    <property type="match status" value="1"/>
</dbReference>
<evidence type="ECO:0000256" key="6">
    <source>
        <dbReference type="SAM" id="Phobius"/>
    </source>
</evidence>
<sequence length="438" mass="47788">MSEDNSSKISIYPILSVNFIGTLGLSLVLPFLVFLVERFGGNALVYGILASMYPAFQLVGAPLLGKWSDTYGRKKILFLSQTGTLLSWLIFMLALFIPVVALRDVDSNLLGEFVITIPLILLFIARAFDGLTGGNVSVANAYVADITEEKDRSKNFGRMSVAMNLGFIAGPALAGLLSVTVYGEKLPVLAAIIISLVGVLLIAFFVPESRKCVQNPDRGKSNVKRILVNEHKDCAGSDRKERSGFRDAFAIEHIPYMLLIYFLLFIAFNMFYAAFPVYAIDRLEWDVAEMGFFFSLLSFLLVIVEGPVLSRASKKLSDSRLAIIGSLILGTNFVLLAFSDVLLAYAAAVLFAIGNGFMWPSIQSILSKLAGRTHQGVVQGVSSSFTSIASIVGLVFGGFIYAQVGIWTFIIAAVIVYAAFLMSFRLLSFETTDSLELD</sequence>
<feature type="transmembrane region" description="Helical" evidence="6">
    <location>
        <begin position="378"/>
        <end position="400"/>
    </location>
</feature>
<evidence type="ECO:0000256" key="2">
    <source>
        <dbReference type="ARBA" id="ARBA00022448"/>
    </source>
</evidence>
<feature type="transmembrane region" description="Helical" evidence="6">
    <location>
        <begin position="161"/>
        <end position="182"/>
    </location>
</feature>
<keyword evidence="2" id="KW-0813">Transport</keyword>
<dbReference type="Proteomes" id="UP000509594">
    <property type="component" value="Chromosome"/>
</dbReference>
<feature type="transmembrane region" description="Helical" evidence="6">
    <location>
        <begin position="406"/>
        <end position="427"/>
    </location>
</feature>
<feature type="transmembrane region" description="Helical" evidence="6">
    <location>
        <begin position="43"/>
        <end position="64"/>
    </location>
</feature>
<dbReference type="EMBL" id="CP058215">
    <property type="protein sequence ID" value="QLC49535.1"/>
    <property type="molecule type" value="Genomic_DNA"/>
</dbReference>
<dbReference type="PANTHER" id="PTHR23504:SF15">
    <property type="entry name" value="MAJOR FACILITATOR SUPERFAMILY (MFS) PROFILE DOMAIN-CONTAINING PROTEIN"/>
    <property type="match status" value="1"/>
</dbReference>
<evidence type="ECO:0000259" key="7">
    <source>
        <dbReference type="PROSITE" id="PS50850"/>
    </source>
</evidence>
<feature type="transmembrane region" description="Helical" evidence="6">
    <location>
        <begin position="321"/>
        <end position="338"/>
    </location>
</feature>
<keyword evidence="9" id="KW-1185">Reference proteome</keyword>
<evidence type="ECO:0000256" key="4">
    <source>
        <dbReference type="ARBA" id="ARBA00022989"/>
    </source>
</evidence>
<dbReference type="InterPro" id="IPR036259">
    <property type="entry name" value="MFS_trans_sf"/>
</dbReference>
<dbReference type="SUPFAM" id="SSF103473">
    <property type="entry name" value="MFS general substrate transporter"/>
    <property type="match status" value="1"/>
</dbReference>
<dbReference type="GeneID" id="55820870"/>
<proteinExistence type="predicted"/>
<accession>A0A7D5E8J8</accession>
<dbReference type="Gene3D" id="1.20.1250.20">
    <property type="entry name" value="MFS general substrate transporter like domains"/>
    <property type="match status" value="1"/>
</dbReference>
<dbReference type="AlphaFoldDB" id="A0A7D5E8J8"/>
<feature type="transmembrane region" description="Helical" evidence="6">
    <location>
        <begin position="12"/>
        <end position="37"/>
    </location>
</feature>
<dbReference type="OrthoDB" id="341449at2157"/>
<dbReference type="PANTHER" id="PTHR23504">
    <property type="entry name" value="MAJOR FACILITATOR SUPERFAMILY DOMAIN-CONTAINING PROTEIN 10"/>
    <property type="match status" value="1"/>
</dbReference>
<dbReference type="KEGG" id="mzi:HWN40_04305"/>
<feature type="transmembrane region" description="Helical" evidence="6">
    <location>
        <begin position="344"/>
        <end position="366"/>
    </location>
</feature>
<protein>
    <submittedName>
        <fullName evidence="8">MFS transporter</fullName>
    </submittedName>
</protein>
<feature type="transmembrane region" description="Helical" evidence="6">
    <location>
        <begin position="290"/>
        <end position="309"/>
    </location>
</feature>
<dbReference type="GO" id="GO:0016020">
    <property type="term" value="C:membrane"/>
    <property type="evidence" value="ECO:0007669"/>
    <property type="project" value="UniProtKB-SubCell"/>
</dbReference>
<evidence type="ECO:0000256" key="5">
    <source>
        <dbReference type="ARBA" id="ARBA00023136"/>
    </source>
</evidence>
<name>A0A7D5E8J8_9EURY</name>
<dbReference type="InterPro" id="IPR011701">
    <property type="entry name" value="MFS"/>
</dbReference>
<feature type="transmembrane region" description="Helical" evidence="6">
    <location>
        <begin position="76"/>
        <end position="97"/>
    </location>
</feature>
<dbReference type="Pfam" id="PF07690">
    <property type="entry name" value="MFS_1"/>
    <property type="match status" value="1"/>
</dbReference>
<keyword evidence="3 6" id="KW-0812">Transmembrane</keyword>
<organism evidence="8 9">
    <name type="scientific">Methanolobus zinderi</name>
    <dbReference type="NCBI Taxonomy" id="536044"/>
    <lineage>
        <taxon>Archaea</taxon>
        <taxon>Methanobacteriati</taxon>
        <taxon>Methanobacteriota</taxon>
        <taxon>Stenosarchaea group</taxon>
        <taxon>Methanomicrobia</taxon>
        <taxon>Methanosarcinales</taxon>
        <taxon>Methanosarcinaceae</taxon>
        <taxon>Methanolobus</taxon>
    </lineage>
</organism>
<comment type="subcellular location">
    <subcellularLocation>
        <location evidence="1">Membrane</location>
        <topology evidence="1">Multi-pass membrane protein</topology>
    </subcellularLocation>
</comment>
<feature type="transmembrane region" description="Helical" evidence="6">
    <location>
        <begin position="109"/>
        <end position="128"/>
    </location>
</feature>
<dbReference type="GO" id="GO:0022857">
    <property type="term" value="F:transmembrane transporter activity"/>
    <property type="evidence" value="ECO:0007669"/>
    <property type="project" value="InterPro"/>
</dbReference>
<dbReference type="PROSITE" id="PS50850">
    <property type="entry name" value="MFS"/>
    <property type="match status" value="1"/>
</dbReference>
<dbReference type="InterPro" id="IPR020846">
    <property type="entry name" value="MFS_dom"/>
</dbReference>
<keyword evidence="5 6" id="KW-0472">Membrane</keyword>
<evidence type="ECO:0000256" key="1">
    <source>
        <dbReference type="ARBA" id="ARBA00004141"/>
    </source>
</evidence>
<reference evidence="8 9" key="1">
    <citation type="submission" date="2020-06" db="EMBL/GenBank/DDBJ databases">
        <title>Methanolobus halotolerans sp. nov., isolated from a saline lake Tus in Siberia.</title>
        <authorList>
            <person name="Shen Y."/>
            <person name="Chen S.-C."/>
            <person name="Lai M.-C."/>
            <person name="Huang H.-H."/>
            <person name="Chiu H.-H."/>
            <person name="Tang S.-L."/>
            <person name="Rogozin D.Y."/>
            <person name="Degermendzhy A.G."/>
        </authorList>
    </citation>
    <scope>NUCLEOTIDE SEQUENCE [LARGE SCALE GENOMIC DNA]</scope>
    <source>
        <strain evidence="8 9">DSM 21339</strain>
    </source>
</reference>
<feature type="transmembrane region" description="Helical" evidence="6">
    <location>
        <begin position="256"/>
        <end position="278"/>
    </location>
</feature>
<evidence type="ECO:0000313" key="9">
    <source>
        <dbReference type="Proteomes" id="UP000509594"/>
    </source>
</evidence>
<dbReference type="RefSeq" id="WP_176964591.1">
    <property type="nucleotide sequence ID" value="NZ_CP058215.1"/>
</dbReference>
<gene>
    <name evidence="8" type="ORF">HWN40_04305</name>
</gene>
<keyword evidence="4 6" id="KW-1133">Transmembrane helix</keyword>
<evidence type="ECO:0000313" key="8">
    <source>
        <dbReference type="EMBL" id="QLC49535.1"/>
    </source>
</evidence>
<feature type="transmembrane region" description="Helical" evidence="6">
    <location>
        <begin position="188"/>
        <end position="206"/>
    </location>
</feature>